<evidence type="ECO:0008006" key="3">
    <source>
        <dbReference type="Google" id="ProtNLM"/>
    </source>
</evidence>
<dbReference type="CDD" id="cd12954">
    <property type="entry name" value="MMP_TTHA0227_like_1"/>
    <property type="match status" value="1"/>
</dbReference>
<dbReference type="SUPFAM" id="SSF55486">
    <property type="entry name" value="Metalloproteases ('zincins'), catalytic domain"/>
    <property type="match status" value="1"/>
</dbReference>
<evidence type="ECO:0000313" key="1">
    <source>
        <dbReference type="EMBL" id="MDR6939266.1"/>
    </source>
</evidence>
<gene>
    <name evidence="1" type="ORF">J2S36_000809</name>
</gene>
<evidence type="ECO:0000313" key="2">
    <source>
        <dbReference type="Proteomes" id="UP001266099"/>
    </source>
</evidence>
<keyword evidence="2" id="KW-1185">Reference proteome</keyword>
<proteinExistence type="predicted"/>
<name>A0ABU1T1V5_9ACTO</name>
<accession>A0ABU1T1V5</accession>
<dbReference type="Proteomes" id="UP001266099">
    <property type="component" value="Unassembled WGS sequence"/>
</dbReference>
<organism evidence="1 2">
    <name type="scientific">Arcanobacterium hippocoleae</name>
    <dbReference type="NCBI Taxonomy" id="149017"/>
    <lineage>
        <taxon>Bacteria</taxon>
        <taxon>Bacillati</taxon>
        <taxon>Actinomycetota</taxon>
        <taxon>Actinomycetes</taxon>
        <taxon>Actinomycetales</taxon>
        <taxon>Actinomycetaceae</taxon>
        <taxon>Arcanobacterium</taxon>
    </lineage>
</organism>
<dbReference type="EMBL" id="JAVDUJ010000001">
    <property type="protein sequence ID" value="MDR6939266.1"/>
    <property type="molecule type" value="Genomic_DNA"/>
</dbReference>
<reference evidence="1 2" key="1">
    <citation type="submission" date="2023-07" db="EMBL/GenBank/DDBJ databases">
        <title>Sequencing the genomes of 1000 actinobacteria strains.</title>
        <authorList>
            <person name="Klenk H.-P."/>
        </authorList>
    </citation>
    <scope>NUCLEOTIDE SEQUENCE [LARGE SCALE GENOMIC DNA]</scope>
    <source>
        <strain evidence="1 2">DSM 15539</strain>
    </source>
</reference>
<protein>
    <recommendedName>
        <fullName evidence="3">Metallopeptidase family protein</fullName>
    </recommendedName>
</protein>
<dbReference type="RefSeq" id="WP_309955820.1">
    <property type="nucleotide sequence ID" value="NZ_JAVDUJ010000001.1"/>
</dbReference>
<comment type="caution">
    <text evidence="1">The sequence shown here is derived from an EMBL/GenBank/DDBJ whole genome shotgun (WGS) entry which is preliminary data.</text>
</comment>
<sequence length="157" mass="18131">MNEEQFRGNTKALAQPRIVGKADLRRKQRDRHGRGIRGPVIPPSLPAWRTRADIFDDVISYEIGTYRKHLGNKLNRFDFAVLDVPQNELAPWENGIPMGRFLPFERPAKIHGRIIFYRLPIMMSACRTPIPSLFIHDVVTQQIASALETRPEKIDYL</sequence>